<dbReference type="InterPro" id="IPR016064">
    <property type="entry name" value="NAD/diacylglycerol_kinase_sf"/>
</dbReference>
<keyword evidence="8" id="KW-1208">Phospholipid metabolism</keyword>
<feature type="domain" description="DAGKc" evidence="10">
    <location>
        <begin position="49"/>
        <end position="179"/>
    </location>
</feature>
<dbReference type="PROSITE" id="PS50146">
    <property type="entry name" value="DAGK"/>
    <property type="match status" value="1"/>
</dbReference>
<comment type="cofactor">
    <cofactor evidence="1">
        <name>Mg(2+)</name>
        <dbReference type="ChEBI" id="CHEBI:18420"/>
    </cofactor>
</comment>
<evidence type="ECO:0000256" key="9">
    <source>
        <dbReference type="SAM" id="Phobius"/>
    </source>
</evidence>
<dbReference type="SMART" id="SM00046">
    <property type="entry name" value="DAGKc"/>
    <property type="match status" value="1"/>
</dbReference>
<dbReference type="GO" id="GO:0008654">
    <property type="term" value="P:phospholipid biosynthetic process"/>
    <property type="evidence" value="ECO:0007669"/>
    <property type="project" value="UniProtKB-KW"/>
</dbReference>
<gene>
    <name evidence="11" type="ORF">SAMN04489745_0396</name>
</gene>
<dbReference type="Pfam" id="PF19279">
    <property type="entry name" value="YegS_C"/>
    <property type="match status" value="1"/>
</dbReference>
<dbReference type="PANTHER" id="PTHR12358">
    <property type="entry name" value="SPHINGOSINE KINASE"/>
    <property type="match status" value="1"/>
</dbReference>
<dbReference type="InterPro" id="IPR001206">
    <property type="entry name" value="Diacylglycerol_kinase_cat_dom"/>
</dbReference>
<evidence type="ECO:0000256" key="5">
    <source>
        <dbReference type="ARBA" id="ARBA00022777"/>
    </source>
</evidence>
<evidence type="ECO:0000313" key="12">
    <source>
        <dbReference type="Proteomes" id="UP000182652"/>
    </source>
</evidence>
<dbReference type="RefSeq" id="WP_066213361.1">
    <property type="nucleotide sequence ID" value="NZ_FNSN01000003.1"/>
</dbReference>
<keyword evidence="3" id="KW-0808">Transferase</keyword>
<evidence type="ECO:0000313" key="11">
    <source>
        <dbReference type="EMBL" id="SEB50042.1"/>
    </source>
</evidence>
<feature type="transmembrane region" description="Helical" evidence="9">
    <location>
        <begin position="6"/>
        <end position="28"/>
    </location>
</feature>
<organism evidence="11 12">
    <name type="scientific">Arthrobacter woluwensis</name>
    <dbReference type="NCBI Taxonomy" id="156980"/>
    <lineage>
        <taxon>Bacteria</taxon>
        <taxon>Bacillati</taxon>
        <taxon>Actinomycetota</taxon>
        <taxon>Actinomycetes</taxon>
        <taxon>Micrococcales</taxon>
        <taxon>Micrococcaceae</taxon>
        <taxon>Arthrobacter</taxon>
    </lineage>
</organism>
<dbReference type="Proteomes" id="UP000182652">
    <property type="component" value="Unassembled WGS sequence"/>
</dbReference>
<protein>
    <submittedName>
        <fullName evidence="11">Diacylglycerol kinase family enzyme</fullName>
    </submittedName>
</protein>
<comment type="similarity">
    <text evidence="2">Belongs to the diacylglycerol/lipid kinase family.</text>
</comment>
<keyword evidence="4" id="KW-0547">Nucleotide-binding</keyword>
<evidence type="ECO:0000256" key="3">
    <source>
        <dbReference type="ARBA" id="ARBA00022679"/>
    </source>
</evidence>
<dbReference type="Gene3D" id="2.60.200.40">
    <property type="match status" value="1"/>
</dbReference>
<keyword evidence="9" id="KW-0812">Transmembrane</keyword>
<sequence length="355" mass="37790">MGKTGQYVLFAGGAAAFTASAVAGWWGARRLKAIHRRSAVAGPVSAPISGPQRIAVVINPVKNNAAGAREQIRHAIQTAGWPEPVFLETTVEDPGYGQARTALEEGYDAVLAAGGDGTVRAVAEVLAGSGMPLGLIPLGTGNLLARNLQMNVTDLRGCVGAALFGWERRIDTATAELQNAVDGTVTRHGFLVMAGIGMDAEVLVDTRDDLKKTIGWMAYTAAGLRHLSGRRKAVTISLDGAHPQKRKIRSILFANCGLVPGGLDFLPDAMVDDGLLDAVVISPRSVAGWILMYLKVLFKHNGVLPIMRSYAVNRMTVWSPEPMETQLDGDPSGPATRISVEIWPQSLSVRVRPEQ</sequence>
<dbReference type="Gene3D" id="3.40.50.10330">
    <property type="entry name" value="Probable inorganic polyphosphate/atp-NAD kinase, domain 1"/>
    <property type="match status" value="1"/>
</dbReference>
<keyword evidence="7" id="KW-0594">Phospholipid biosynthesis</keyword>
<dbReference type="AlphaFoldDB" id="A0A1H4JWL6"/>
<dbReference type="InterPro" id="IPR017438">
    <property type="entry name" value="ATP-NAD_kinase_N"/>
</dbReference>
<dbReference type="STRING" id="156980.SAMN04489745_0396"/>
<keyword evidence="5 11" id="KW-0418">Kinase</keyword>
<dbReference type="GO" id="GO:0005524">
    <property type="term" value="F:ATP binding"/>
    <property type="evidence" value="ECO:0007669"/>
    <property type="project" value="UniProtKB-KW"/>
</dbReference>
<dbReference type="SUPFAM" id="SSF111331">
    <property type="entry name" value="NAD kinase/diacylglycerol kinase-like"/>
    <property type="match status" value="1"/>
</dbReference>
<keyword evidence="7" id="KW-0444">Lipid biosynthesis</keyword>
<evidence type="ECO:0000256" key="4">
    <source>
        <dbReference type="ARBA" id="ARBA00022741"/>
    </source>
</evidence>
<keyword evidence="12" id="KW-1185">Reference proteome</keyword>
<keyword evidence="7" id="KW-0443">Lipid metabolism</keyword>
<dbReference type="PANTHER" id="PTHR12358:SF54">
    <property type="entry name" value="SPHINGOSINE KINASE RELATED PROTEIN"/>
    <property type="match status" value="1"/>
</dbReference>
<evidence type="ECO:0000256" key="7">
    <source>
        <dbReference type="ARBA" id="ARBA00023209"/>
    </source>
</evidence>
<dbReference type="GO" id="GO:0016301">
    <property type="term" value="F:kinase activity"/>
    <property type="evidence" value="ECO:0007669"/>
    <property type="project" value="UniProtKB-KW"/>
</dbReference>
<evidence type="ECO:0000256" key="8">
    <source>
        <dbReference type="ARBA" id="ARBA00023264"/>
    </source>
</evidence>
<reference evidence="11 12" key="1">
    <citation type="submission" date="2016-10" db="EMBL/GenBank/DDBJ databases">
        <authorList>
            <person name="de Groot N.N."/>
        </authorList>
    </citation>
    <scope>NUCLEOTIDE SEQUENCE [LARGE SCALE GENOMIC DNA]</scope>
    <source>
        <strain evidence="11 12">DSM 10495</strain>
    </source>
</reference>
<keyword evidence="9" id="KW-1133">Transmembrane helix</keyword>
<accession>A0A1H4JWL6</accession>
<keyword evidence="6" id="KW-0067">ATP-binding</keyword>
<dbReference type="InterPro" id="IPR050187">
    <property type="entry name" value="Lipid_Phosphate_FormReg"/>
</dbReference>
<name>A0A1H4JWL6_9MICC</name>
<proteinExistence type="inferred from homology"/>
<evidence type="ECO:0000256" key="2">
    <source>
        <dbReference type="ARBA" id="ARBA00005983"/>
    </source>
</evidence>
<dbReference type="EMBL" id="FNSN01000003">
    <property type="protein sequence ID" value="SEB50042.1"/>
    <property type="molecule type" value="Genomic_DNA"/>
</dbReference>
<evidence type="ECO:0000256" key="6">
    <source>
        <dbReference type="ARBA" id="ARBA00022840"/>
    </source>
</evidence>
<keyword evidence="9" id="KW-0472">Membrane</keyword>
<dbReference type="InterPro" id="IPR045540">
    <property type="entry name" value="YegS/DAGK_C"/>
</dbReference>
<dbReference type="Pfam" id="PF00781">
    <property type="entry name" value="DAGK_cat"/>
    <property type="match status" value="1"/>
</dbReference>
<evidence type="ECO:0000256" key="1">
    <source>
        <dbReference type="ARBA" id="ARBA00001946"/>
    </source>
</evidence>
<evidence type="ECO:0000259" key="10">
    <source>
        <dbReference type="PROSITE" id="PS50146"/>
    </source>
</evidence>